<dbReference type="Gene3D" id="3.40.50.300">
    <property type="entry name" value="P-loop containing nucleotide triphosphate hydrolases"/>
    <property type="match status" value="1"/>
</dbReference>
<evidence type="ECO:0000259" key="10">
    <source>
        <dbReference type="PROSITE" id="PS50929"/>
    </source>
</evidence>
<evidence type="ECO:0000256" key="7">
    <source>
        <dbReference type="ARBA" id="ARBA00023136"/>
    </source>
</evidence>
<sequence>MKNDLIELSKSKMIPIKSIVGYSILAIISGMSGFAFITVINKVISMSINPEIPQNGNYLYMFIGAIVVFFITRRWLSGGVISLSQKIFCNMRKDVMKLVIKAPYRNLQESKDQIYATLTSDVHSITNASLSVITFFSSIILIIACFVYMAYLSLSLFGLSIGIIAIGVGIYLLRSRKSDKLLKQARELESDFMNTFNSIIDGAKEININLDKGFDIYNDKLVGIVDKGEKTYTKAFVHYVNSELVSQILFYGLITFVLIYSGSLLELPIDVIIGFVLILLYLLGPIVSVMTLMPSMNQAKVSLGKMNKLKNDLKQMEYNDGIEEKEKRKFHDFNVFGLRDYSFSYGKDKFSVGPINLNINRNDVIFIHGGNGAGKTTFINTVLRLYDLDKGNAYINDQVVSEEDIDGIKELFSPVFSDFYLFDDFYGIENVDIKKVNYFLRLFEMEEKVTLKDGKFSSIDLSTGQRKRLALISSLIEDRPILVLDEWAADQDPYFRHKFYTEIIPEIVREHDKTIIAITHDDKYYDQADRLLKMEYGTLVEFQKKELEPMFSPMSMG</sequence>
<feature type="transmembrane region" description="Helical" evidence="8">
    <location>
        <begin position="248"/>
        <end position="265"/>
    </location>
</feature>
<evidence type="ECO:0000313" key="12">
    <source>
        <dbReference type="Proteomes" id="UP001596043"/>
    </source>
</evidence>
<comment type="caution">
    <text evidence="11">The sequence shown here is derived from an EMBL/GenBank/DDBJ whole genome shotgun (WGS) entry which is preliminary data.</text>
</comment>
<feature type="domain" description="ABC transmembrane type-1" evidence="10">
    <location>
        <begin position="24"/>
        <end position="298"/>
    </location>
</feature>
<evidence type="ECO:0000256" key="5">
    <source>
        <dbReference type="ARBA" id="ARBA00022840"/>
    </source>
</evidence>
<evidence type="ECO:0000256" key="6">
    <source>
        <dbReference type="ARBA" id="ARBA00022989"/>
    </source>
</evidence>
<evidence type="ECO:0000256" key="1">
    <source>
        <dbReference type="ARBA" id="ARBA00004651"/>
    </source>
</evidence>
<dbReference type="PANTHER" id="PTHR43553">
    <property type="entry name" value="HEAVY METAL TRANSPORTER"/>
    <property type="match status" value="1"/>
</dbReference>
<protein>
    <submittedName>
        <fullName evidence="11">Cyclic peptide export ABC transporter</fullName>
    </submittedName>
</protein>
<feature type="transmembrane region" description="Helical" evidence="8">
    <location>
        <begin position="156"/>
        <end position="173"/>
    </location>
</feature>
<dbReference type="InterPro" id="IPR005898">
    <property type="entry name" value="Cyc_pep_transpt_SyrD/YojI"/>
</dbReference>
<keyword evidence="4" id="KW-0547">Nucleotide-binding</keyword>
<comment type="subcellular location">
    <subcellularLocation>
        <location evidence="1">Cell membrane</location>
        <topology evidence="1">Multi-pass membrane protein</topology>
    </subcellularLocation>
</comment>
<dbReference type="SUPFAM" id="SSF90123">
    <property type="entry name" value="ABC transporter transmembrane region"/>
    <property type="match status" value="1"/>
</dbReference>
<proteinExistence type="predicted"/>
<dbReference type="Gene3D" id="1.20.1560.10">
    <property type="entry name" value="ABC transporter type 1, transmembrane domain"/>
    <property type="match status" value="1"/>
</dbReference>
<evidence type="ECO:0000256" key="3">
    <source>
        <dbReference type="ARBA" id="ARBA00022692"/>
    </source>
</evidence>
<accession>A0ABV9HYE8</accession>
<organism evidence="11 12">
    <name type="scientific">Dokdonia ponticola</name>
    <dbReference type="NCBI Taxonomy" id="2041041"/>
    <lineage>
        <taxon>Bacteria</taxon>
        <taxon>Pseudomonadati</taxon>
        <taxon>Bacteroidota</taxon>
        <taxon>Flavobacteriia</taxon>
        <taxon>Flavobacteriales</taxon>
        <taxon>Flavobacteriaceae</taxon>
        <taxon>Dokdonia</taxon>
    </lineage>
</organism>
<dbReference type="EMBL" id="JBHSFV010000008">
    <property type="protein sequence ID" value="MFC4634974.1"/>
    <property type="molecule type" value="Genomic_DNA"/>
</dbReference>
<keyword evidence="3 8" id="KW-0812">Transmembrane</keyword>
<dbReference type="NCBIfam" id="TIGR01194">
    <property type="entry name" value="cyc_pep_trnsptr"/>
    <property type="match status" value="1"/>
</dbReference>
<dbReference type="InterPro" id="IPR050095">
    <property type="entry name" value="ECF_ABC_transporter_ATP-bd"/>
</dbReference>
<dbReference type="SMART" id="SM00382">
    <property type="entry name" value="AAA"/>
    <property type="match status" value="1"/>
</dbReference>
<keyword evidence="6 8" id="KW-1133">Transmembrane helix</keyword>
<dbReference type="InterPro" id="IPR003439">
    <property type="entry name" value="ABC_transporter-like_ATP-bd"/>
</dbReference>
<evidence type="ECO:0000259" key="9">
    <source>
        <dbReference type="PROSITE" id="PS50893"/>
    </source>
</evidence>
<evidence type="ECO:0000256" key="8">
    <source>
        <dbReference type="SAM" id="Phobius"/>
    </source>
</evidence>
<dbReference type="RefSeq" id="WP_379979746.1">
    <property type="nucleotide sequence ID" value="NZ_JBHSFV010000008.1"/>
</dbReference>
<dbReference type="PROSITE" id="PS50893">
    <property type="entry name" value="ABC_TRANSPORTER_2"/>
    <property type="match status" value="1"/>
</dbReference>
<dbReference type="InterPro" id="IPR027417">
    <property type="entry name" value="P-loop_NTPase"/>
</dbReference>
<feature type="transmembrane region" description="Helical" evidence="8">
    <location>
        <begin position="58"/>
        <end position="76"/>
    </location>
</feature>
<name>A0ABV9HYE8_9FLAO</name>
<dbReference type="SUPFAM" id="SSF52540">
    <property type="entry name" value="P-loop containing nucleoside triphosphate hydrolases"/>
    <property type="match status" value="1"/>
</dbReference>
<keyword evidence="12" id="KW-1185">Reference proteome</keyword>
<dbReference type="InterPro" id="IPR036640">
    <property type="entry name" value="ABC1_TM_sf"/>
</dbReference>
<dbReference type="Pfam" id="PF00664">
    <property type="entry name" value="ABC_membrane"/>
    <property type="match status" value="1"/>
</dbReference>
<dbReference type="PANTHER" id="PTHR43553:SF11">
    <property type="entry name" value="ABC TRANSPORTER ATP-BINDING_PERMEASE PROTEIN YOJI"/>
    <property type="match status" value="1"/>
</dbReference>
<dbReference type="InterPro" id="IPR011527">
    <property type="entry name" value="ABC1_TM_dom"/>
</dbReference>
<dbReference type="PROSITE" id="PS50929">
    <property type="entry name" value="ABC_TM1F"/>
    <property type="match status" value="1"/>
</dbReference>
<keyword evidence="5" id="KW-0067">ATP-binding</keyword>
<dbReference type="Proteomes" id="UP001596043">
    <property type="component" value="Unassembled WGS sequence"/>
</dbReference>
<reference evidence="12" key="1">
    <citation type="journal article" date="2019" name="Int. J. Syst. Evol. Microbiol.">
        <title>The Global Catalogue of Microorganisms (GCM) 10K type strain sequencing project: providing services to taxonomists for standard genome sequencing and annotation.</title>
        <authorList>
            <consortium name="The Broad Institute Genomics Platform"/>
            <consortium name="The Broad Institute Genome Sequencing Center for Infectious Disease"/>
            <person name="Wu L."/>
            <person name="Ma J."/>
        </authorList>
    </citation>
    <scope>NUCLEOTIDE SEQUENCE [LARGE SCALE GENOMIC DNA]</scope>
    <source>
        <strain evidence="12">YJ-61-S</strain>
    </source>
</reference>
<evidence type="ECO:0000256" key="4">
    <source>
        <dbReference type="ARBA" id="ARBA00022741"/>
    </source>
</evidence>
<dbReference type="InterPro" id="IPR003593">
    <property type="entry name" value="AAA+_ATPase"/>
</dbReference>
<feature type="transmembrane region" description="Helical" evidence="8">
    <location>
        <begin position="20"/>
        <end position="38"/>
    </location>
</feature>
<evidence type="ECO:0000313" key="11">
    <source>
        <dbReference type="EMBL" id="MFC4634974.1"/>
    </source>
</evidence>
<dbReference type="Pfam" id="PF00005">
    <property type="entry name" value="ABC_tran"/>
    <property type="match status" value="1"/>
</dbReference>
<evidence type="ECO:0000256" key="2">
    <source>
        <dbReference type="ARBA" id="ARBA00022448"/>
    </source>
</evidence>
<keyword evidence="2" id="KW-0813">Transport</keyword>
<feature type="transmembrane region" description="Helical" evidence="8">
    <location>
        <begin position="130"/>
        <end position="150"/>
    </location>
</feature>
<feature type="domain" description="ABC transporter" evidence="9">
    <location>
        <begin position="336"/>
        <end position="555"/>
    </location>
</feature>
<feature type="transmembrane region" description="Helical" evidence="8">
    <location>
        <begin position="271"/>
        <end position="293"/>
    </location>
</feature>
<gene>
    <name evidence="11" type="ORF">ACFO3O_13720</name>
</gene>
<keyword evidence="7 8" id="KW-0472">Membrane</keyword>